<protein>
    <submittedName>
        <fullName evidence="1">Uncharacterized protein</fullName>
    </submittedName>
</protein>
<dbReference type="OrthoDB" id="6428333at2759"/>
<dbReference type="EMBL" id="BGPR01012206">
    <property type="protein sequence ID" value="GBN55031.1"/>
    <property type="molecule type" value="Genomic_DNA"/>
</dbReference>
<reference evidence="1 2" key="1">
    <citation type="journal article" date="2019" name="Sci. Rep.">
        <title>Orb-weaving spider Araneus ventricosus genome elucidates the spidroin gene catalogue.</title>
        <authorList>
            <person name="Kono N."/>
            <person name="Nakamura H."/>
            <person name="Ohtoshi R."/>
            <person name="Moran D.A.P."/>
            <person name="Shinohara A."/>
            <person name="Yoshida Y."/>
            <person name="Fujiwara M."/>
            <person name="Mori M."/>
            <person name="Tomita M."/>
            <person name="Arakawa K."/>
        </authorList>
    </citation>
    <scope>NUCLEOTIDE SEQUENCE [LARGE SCALE GENOMIC DNA]</scope>
</reference>
<dbReference type="AlphaFoldDB" id="A0A4Y2PUW4"/>
<accession>A0A4Y2PUW4</accession>
<dbReference type="InterPro" id="IPR029063">
    <property type="entry name" value="SAM-dependent_MTases_sf"/>
</dbReference>
<name>A0A4Y2PUW4_ARAVE</name>
<dbReference type="Proteomes" id="UP000499080">
    <property type="component" value="Unassembled WGS sequence"/>
</dbReference>
<proteinExistence type="predicted"/>
<comment type="caution">
    <text evidence="1">The sequence shown here is derived from an EMBL/GenBank/DDBJ whole genome shotgun (WGS) entry which is preliminary data.</text>
</comment>
<gene>
    <name evidence="1" type="ORF">AVEN_80471_1</name>
</gene>
<keyword evidence="2" id="KW-1185">Reference proteome</keyword>
<evidence type="ECO:0000313" key="1">
    <source>
        <dbReference type="EMBL" id="GBN55031.1"/>
    </source>
</evidence>
<dbReference type="SUPFAM" id="SSF53335">
    <property type="entry name" value="S-adenosyl-L-methionine-dependent methyltransferases"/>
    <property type="match status" value="1"/>
</dbReference>
<sequence>MKNSDLLLCLYTTVLEDASFVNGVSEKDVKRAIAHMHKDYKGSPDSLSKNLACLADFNEAAYRCAYLFKYAPFHTALTYKAMSRALTDSPCELRALLDSLSGPLKLCSLGGGPGTDVIGVLAAMHNQFGFFRSSVKLVDIMSEWELTFCSVLVELRQQNYGPWSESMSEKWFDWSFMRADLQSEISRELTGVLKTADLVTMIKFVSAAACKETSSMIEKIFRIMKPGAFILFVDNAAGGFKELISIAARKYEFNAVSTPLKHQHYINKCFKNIKYGYKSCYESKVAVQLLMKSCPTNYLDESNLITNRSCNENFLSSPVSHLQKIYVPQFQNFRIGPKPVDNLMNVHETFESPPNWHGSNSLPSEFSPRPDRLKAQIDSPVNLYKSFESQSIWSSTPHALAGQNGPVVKTSHDSGYSDESFESELPWDSPVYNSSPYFRASQRLDRYRIPQRKTGHSFHENESFWNTSNNNLPQHSMLMPYDENSLAPIPYRQNLQQLEQSPRISFKGVDNSVYNQSPLNSESPLHKPWSSNCHPFGILQYSERCQYEPERYSIRQSKNDLLSLPPSHQCPRNYKAPRSRKVLMHQHKPYEVELHFRKSKKRRRKRKKRIT</sequence>
<evidence type="ECO:0000313" key="2">
    <source>
        <dbReference type="Proteomes" id="UP000499080"/>
    </source>
</evidence>
<organism evidence="1 2">
    <name type="scientific">Araneus ventricosus</name>
    <name type="common">Orbweaver spider</name>
    <name type="synonym">Epeira ventricosa</name>
    <dbReference type="NCBI Taxonomy" id="182803"/>
    <lineage>
        <taxon>Eukaryota</taxon>
        <taxon>Metazoa</taxon>
        <taxon>Ecdysozoa</taxon>
        <taxon>Arthropoda</taxon>
        <taxon>Chelicerata</taxon>
        <taxon>Arachnida</taxon>
        <taxon>Araneae</taxon>
        <taxon>Araneomorphae</taxon>
        <taxon>Entelegynae</taxon>
        <taxon>Araneoidea</taxon>
        <taxon>Araneidae</taxon>
        <taxon>Araneus</taxon>
    </lineage>
</organism>